<gene>
    <name evidence="1" type="ORF">CERSUDRAFT_115033</name>
</gene>
<proteinExistence type="predicted"/>
<dbReference type="Proteomes" id="UP000016930">
    <property type="component" value="Unassembled WGS sequence"/>
</dbReference>
<dbReference type="AlphaFoldDB" id="M2QJ90"/>
<protein>
    <submittedName>
        <fullName evidence="1">Uncharacterized protein</fullName>
    </submittedName>
</protein>
<evidence type="ECO:0000313" key="2">
    <source>
        <dbReference type="Proteomes" id="UP000016930"/>
    </source>
</evidence>
<keyword evidence="2" id="KW-1185">Reference proteome</keyword>
<sequence length="133" mass="14452">MLLNPRRSSSRRGLHACLNPHEGLNSGSECHDGVQHYKFRILWILGDGCIAPQGVFAGDLRHIPIIVLASPVGSAPEQARRSLAAMFDHLSACLHRHVTFDILSAAIAKCTSGEHGFFSASPPMYTHAQPTRS</sequence>
<dbReference type="EMBL" id="KB445797">
    <property type="protein sequence ID" value="EMD37118.1"/>
    <property type="molecule type" value="Genomic_DNA"/>
</dbReference>
<reference evidence="1 2" key="1">
    <citation type="journal article" date="2012" name="Proc. Natl. Acad. Sci. U.S.A.">
        <title>Comparative genomics of Ceriporiopsis subvermispora and Phanerochaete chrysosporium provide insight into selective ligninolysis.</title>
        <authorList>
            <person name="Fernandez-Fueyo E."/>
            <person name="Ruiz-Duenas F.J."/>
            <person name="Ferreira P."/>
            <person name="Floudas D."/>
            <person name="Hibbett D.S."/>
            <person name="Canessa P."/>
            <person name="Larrondo L.F."/>
            <person name="James T.Y."/>
            <person name="Seelenfreund D."/>
            <person name="Lobos S."/>
            <person name="Polanco R."/>
            <person name="Tello M."/>
            <person name="Honda Y."/>
            <person name="Watanabe T."/>
            <person name="Watanabe T."/>
            <person name="Ryu J.S."/>
            <person name="Kubicek C.P."/>
            <person name="Schmoll M."/>
            <person name="Gaskell J."/>
            <person name="Hammel K.E."/>
            <person name="St John F.J."/>
            <person name="Vanden Wymelenberg A."/>
            <person name="Sabat G."/>
            <person name="Splinter BonDurant S."/>
            <person name="Syed K."/>
            <person name="Yadav J.S."/>
            <person name="Doddapaneni H."/>
            <person name="Subramanian V."/>
            <person name="Lavin J.L."/>
            <person name="Oguiza J.A."/>
            <person name="Perez G."/>
            <person name="Pisabarro A.G."/>
            <person name="Ramirez L."/>
            <person name="Santoyo F."/>
            <person name="Master E."/>
            <person name="Coutinho P.M."/>
            <person name="Henrissat B."/>
            <person name="Lombard V."/>
            <person name="Magnuson J.K."/>
            <person name="Kuees U."/>
            <person name="Hori C."/>
            <person name="Igarashi K."/>
            <person name="Samejima M."/>
            <person name="Held B.W."/>
            <person name="Barry K.W."/>
            <person name="LaButti K.M."/>
            <person name="Lapidus A."/>
            <person name="Lindquist E.A."/>
            <person name="Lucas S.M."/>
            <person name="Riley R."/>
            <person name="Salamov A.A."/>
            <person name="Hoffmeister D."/>
            <person name="Schwenk D."/>
            <person name="Hadar Y."/>
            <person name="Yarden O."/>
            <person name="de Vries R.P."/>
            <person name="Wiebenga A."/>
            <person name="Stenlid J."/>
            <person name="Eastwood D."/>
            <person name="Grigoriev I.V."/>
            <person name="Berka R.M."/>
            <person name="Blanchette R.A."/>
            <person name="Kersten P."/>
            <person name="Martinez A.T."/>
            <person name="Vicuna R."/>
            <person name="Cullen D."/>
        </authorList>
    </citation>
    <scope>NUCLEOTIDE SEQUENCE [LARGE SCALE GENOMIC DNA]</scope>
    <source>
        <strain evidence="1 2">B</strain>
    </source>
</reference>
<organism evidence="1 2">
    <name type="scientific">Ceriporiopsis subvermispora (strain B)</name>
    <name type="common">White-rot fungus</name>
    <name type="synonym">Gelatoporia subvermispora</name>
    <dbReference type="NCBI Taxonomy" id="914234"/>
    <lineage>
        <taxon>Eukaryota</taxon>
        <taxon>Fungi</taxon>
        <taxon>Dikarya</taxon>
        <taxon>Basidiomycota</taxon>
        <taxon>Agaricomycotina</taxon>
        <taxon>Agaricomycetes</taxon>
        <taxon>Polyporales</taxon>
        <taxon>Gelatoporiaceae</taxon>
        <taxon>Gelatoporia</taxon>
    </lineage>
</organism>
<dbReference type="HOGENOM" id="CLU_1906504_0_0_1"/>
<name>M2QJ90_CERS8</name>
<accession>M2QJ90</accession>
<evidence type="ECO:0000313" key="1">
    <source>
        <dbReference type="EMBL" id="EMD37118.1"/>
    </source>
</evidence>